<evidence type="ECO:0000259" key="2">
    <source>
        <dbReference type="SMART" id="SM00487"/>
    </source>
</evidence>
<dbReference type="SUPFAM" id="SSF52540">
    <property type="entry name" value="P-loop containing nucleoside triphosphate hydrolases"/>
    <property type="match status" value="2"/>
</dbReference>
<dbReference type="InterPro" id="IPR052933">
    <property type="entry name" value="DNA_Protect_Modify"/>
</dbReference>
<dbReference type="Pfam" id="PF04851">
    <property type="entry name" value="ResIII"/>
    <property type="match status" value="1"/>
</dbReference>
<accession>A0A212IXG3</accession>
<reference evidence="3" key="1">
    <citation type="submission" date="2016-04" db="EMBL/GenBank/DDBJ databases">
        <authorList>
            <person name="Evans L.H."/>
            <person name="Alamgir A."/>
            <person name="Owens N."/>
            <person name="Weber N.D."/>
            <person name="Virtaneva K."/>
            <person name="Barbian K."/>
            <person name="Babar A."/>
            <person name="Rosenke K."/>
        </authorList>
    </citation>
    <scope>NUCLEOTIDE SEQUENCE</scope>
    <source>
        <strain evidence="3">86</strain>
    </source>
</reference>
<gene>
    <name evidence="3" type="ORF">KL86DPRO_10268</name>
</gene>
<organism evidence="3">
    <name type="scientific">uncultured delta proteobacterium</name>
    <dbReference type="NCBI Taxonomy" id="34034"/>
    <lineage>
        <taxon>Bacteria</taxon>
        <taxon>Deltaproteobacteria</taxon>
        <taxon>environmental samples</taxon>
    </lineage>
</organism>
<protein>
    <recommendedName>
        <fullName evidence="2">Helicase ATP-binding domain-containing protein</fullName>
    </recommendedName>
</protein>
<keyword evidence="1" id="KW-0175">Coiled coil</keyword>
<sequence length="1105" mass="124131">MPPDIEAVDIGIKFGSTWVPGLVVSDFIEQLHSGKGRQSVNYFPTLGRWEAKVNIWDTALNTAVWGIPEYPAGKIIESLLMNRPIKVEKESGQSDDSGKPIMIVDQELTAAVMQKADEIRQAFLDWVWTDDDRRDMLTRLYNERFNTHVPPSYDGSHIELVGASSDVTLRPHQKDVVWRSIQEGTALFDHVVGAGKTMACVASIMESKRMGFVSKPMVVVPNHLLHQWRDEFYRLYPGANILVADKTDFTKENRERLFSRIATGEWDAVIVAHSSFKKIDMPRDVQEEILQEQIDAVVEAIQTAKENEGGRATVKQLEKQKEKMQARYEKLLAGTGAKDRSVDFSDLGVDALFVDESHEFKNLAYQTTMNVSGLGNITGSAKALDLFIKCRYLQRQNDGRGVYFMTGTPISNTIAEVYTLQRYMQYEELQAKDIEHFDAWASTFGQITNGWELDATGVNYKLKSRFASFQNVPELLSMYRTFADVVTKNDLDEQAKQAGMRPLTPPVTGGRAFNHIVERSDDQAVYMDDIIHRMEHLPSDPREDNPLKITNDARKAGLDFRLITPEAEDAPGSKINAAVERIYEIWRDTAEDRGTQLVFCDLSTPKGKGSAVPAPQAVQDGVFAVEGFEPVPDEAMGETEDVTDSDLVEAGDDDSGEDTSVAADMDAVIALSSSKFSVYDDMRQKLVARGIPADEIAFIHDANTDIRKSKLFGDMNAGRVRVLLGSTAKMGAGMNAQKRLVAAHHLDAPWRPSDLEQRNGRIIRQGNMLYERDPDNFSVGIFNYATKQTYDARMWQTIEYKAAAIEQFRKGDLLQRVIDDVQSEAANAAEMKAAASGNPLILMQVKLASDLRKLEALYSQHQRSQHRLRDRLKTLGTIDKRLAAAEAVYSENIRRRDANTRTVKDKEGKEKIQVALVVDGKSLGEKDSERIKNRLLAGAEEVSRNFTKRPLFGSYRGFDVYIERVTRLLGNDGFRFVFEGAGDQKYKPENLTYSFDEKLSLSGLFQRMDNFLTKGLDETVDASRENARRETAELATVEAALGKEFPQKDELALVRENHGAIIRELQRMQDDSKYVSTWEPKTSLDMEVPPMPMPAPAPQLTMRCG</sequence>
<dbReference type="InterPro" id="IPR006935">
    <property type="entry name" value="Helicase/UvrB_N"/>
</dbReference>
<evidence type="ECO:0000256" key="1">
    <source>
        <dbReference type="SAM" id="Coils"/>
    </source>
</evidence>
<dbReference type="GO" id="GO:0005524">
    <property type="term" value="F:ATP binding"/>
    <property type="evidence" value="ECO:0007669"/>
    <property type="project" value="InterPro"/>
</dbReference>
<dbReference type="AlphaFoldDB" id="A0A212IXG3"/>
<feature type="coiled-coil region" evidence="1">
    <location>
        <begin position="287"/>
        <end position="334"/>
    </location>
</feature>
<evidence type="ECO:0000313" key="3">
    <source>
        <dbReference type="EMBL" id="SBV91898.1"/>
    </source>
</evidence>
<dbReference type="Gene3D" id="3.40.50.300">
    <property type="entry name" value="P-loop containing nucleotide triphosphate hydrolases"/>
    <property type="match status" value="2"/>
</dbReference>
<dbReference type="InterPro" id="IPR014001">
    <property type="entry name" value="Helicase_ATP-bd"/>
</dbReference>
<dbReference type="SMART" id="SM00487">
    <property type="entry name" value="DEXDc"/>
    <property type="match status" value="1"/>
</dbReference>
<dbReference type="EMBL" id="FLUQ01000001">
    <property type="protein sequence ID" value="SBV91898.1"/>
    <property type="molecule type" value="Genomic_DNA"/>
</dbReference>
<dbReference type="GO" id="GO:0016787">
    <property type="term" value="F:hydrolase activity"/>
    <property type="evidence" value="ECO:0007669"/>
    <property type="project" value="InterPro"/>
</dbReference>
<name>A0A212IXG3_9DELT</name>
<feature type="domain" description="Helicase ATP-binding" evidence="2">
    <location>
        <begin position="165"/>
        <end position="437"/>
    </location>
</feature>
<dbReference type="GO" id="GO:0003677">
    <property type="term" value="F:DNA binding"/>
    <property type="evidence" value="ECO:0007669"/>
    <property type="project" value="InterPro"/>
</dbReference>
<dbReference type="InterPro" id="IPR027417">
    <property type="entry name" value="P-loop_NTPase"/>
</dbReference>
<proteinExistence type="predicted"/>
<dbReference type="PANTHER" id="PTHR41313:SF1">
    <property type="entry name" value="DNA METHYLASE ADENINE-SPECIFIC DOMAIN-CONTAINING PROTEIN"/>
    <property type="match status" value="1"/>
</dbReference>
<dbReference type="PANTHER" id="PTHR41313">
    <property type="entry name" value="ADENINE-SPECIFIC METHYLTRANSFERASE"/>
    <property type="match status" value="1"/>
</dbReference>